<dbReference type="PANTHER" id="PTHR22902">
    <property type="entry name" value="SESQUIPEDALIAN"/>
    <property type="match status" value="1"/>
</dbReference>
<organism evidence="9 10">
    <name type="scientific">Perkinsus chesapeaki</name>
    <name type="common">Clam parasite</name>
    <name type="synonym">Perkinsus andrewsi</name>
    <dbReference type="NCBI Taxonomy" id="330153"/>
    <lineage>
        <taxon>Eukaryota</taxon>
        <taxon>Sar</taxon>
        <taxon>Alveolata</taxon>
        <taxon>Perkinsozoa</taxon>
        <taxon>Perkinsea</taxon>
        <taxon>Perkinsida</taxon>
        <taxon>Perkinsidae</taxon>
        <taxon>Perkinsus</taxon>
    </lineage>
</organism>
<dbReference type="GO" id="GO:0005829">
    <property type="term" value="C:cytosol"/>
    <property type="evidence" value="ECO:0007669"/>
    <property type="project" value="GOC"/>
</dbReference>
<name>A0A7J6M1A6_PERCH</name>
<feature type="compositionally biased region" description="Polar residues" evidence="6">
    <location>
        <begin position="410"/>
        <end position="433"/>
    </location>
</feature>
<dbReference type="OrthoDB" id="185175at2759"/>
<feature type="compositionally biased region" description="Basic and acidic residues" evidence="6">
    <location>
        <begin position="479"/>
        <end position="488"/>
    </location>
</feature>
<feature type="compositionally biased region" description="Basic residues" evidence="6">
    <location>
        <begin position="462"/>
        <end position="478"/>
    </location>
</feature>
<keyword evidence="4" id="KW-0862">Zinc</keyword>
<dbReference type="GO" id="GO:0001881">
    <property type="term" value="P:receptor recycling"/>
    <property type="evidence" value="ECO:0007669"/>
    <property type="project" value="TreeGrafter"/>
</dbReference>
<dbReference type="GO" id="GO:0007032">
    <property type="term" value="P:endosome organization"/>
    <property type="evidence" value="ECO:0007669"/>
    <property type="project" value="TreeGrafter"/>
</dbReference>
<dbReference type="InterPro" id="IPR045188">
    <property type="entry name" value="Boi1/Boi2-like"/>
</dbReference>
<gene>
    <name evidence="9" type="ORF">FOL47_004651</name>
</gene>
<evidence type="ECO:0000259" key="8">
    <source>
        <dbReference type="PROSITE" id="PS50089"/>
    </source>
</evidence>
<dbReference type="CDD" id="cd00821">
    <property type="entry name" value="PH"/>
    <property type="match status" value="1"/>
</dbReference>
<evidence type="ECO:0000256" key="6">
    <source>
        <dbReference type="SAM" id="MobiDB-lite"/>
    </source>
</evidence>
<protein>
    <submittedName>
        <fullName evidence="9">Uncharacterized protein</fullName>
    </submittedName>
</protein>
<dbReference type="InterPro" id="IPR013083">
    <property type="entry name" value="Znf_RING/FYVE/PHD"/>
</dbReference>
<dbReference type="GO" id="GO:0005769">
    <property type="term" value="C:early endosome"/>
    <property type="evidence" value="ECO:0007669"/>
    <property type="project" value="TreeGrafter"/>
</dbReference>
<evidence type="ECO:0000259" key="7">
    <source>
        <dbReference type="PROSITE" id="PS50003"/>
    </source>
</evidence>
<dbReference type="Pfam" id="PF00169">
    <property type="entry name" value="PH"/>
    <property type="match status" value="1"/>
</dbReference>
<dbReference type="PROSITE" id="PS00518">
    <property type="entry name" value="ZF_RING_1"/>
    <property type="match status" value="1"/>
</dbReference>
<dbReference type="GO" id="GO:0005802">
    <property type="term" value="C:trans-Golgi network"/>
    <property type="evidence" value="ECO:0007669"/>
    <property type="project" value="TreeGrafter"/>
</dbReference>
<comment type="caution">
    <text evidence="9">The sequence shown here is derived from an EMBL/GenBank/DDBJ whole genome shotgun (WGS) entry which is preliminary data.</text>
</comment>
<accession>A0A7J6M1A6</accession>
<dbReference type="SMART" id="SM00184">
    <property type="entry name" value="RING"/>
    <property type="match status" value="1"/>
</dbReference>
<feature type="region of interest" description="Disordered" evidence="6">
    <location>
        <begin position="532"/>
        <end position="633"/>
    </location>
</feature>
<evidence type="ECO:0000256" key="3">
    <source>
        <dbReference type="ARBA" id="ARBA00022771"/>
    </source>
</evidence>
<dbReference type="SMART" id="SM00233">
    <property type="entry name" value="PH"/>
    <property type="match status" value="1"/>
</dbReference>
<dbReference type="InterPro" id="IPR001849">
    <property type="entry name" value="PH_domain"/>
</dbReference>
<dbReference type="InterPro" id="IPR017907">
    <property type="entry name" value="Znf_RING_CS"/>
</dbReference>
<sequence length="700" mass="77406">MSVSICYPTCFDFMEMLFIQPHQQQQTSPGHNRRSVISALHNAGGPGSIRISGYLFKQSKFIKRFRRRYCCLIGDKLFAFKQPEDLARGWYTEVLDLESADYLVEWDVTPNINNVRQIEGKYAFEIGTDAETPARREWMFAVDSDEERKRWVRTLGSFCKQVWRPDETGLEGQLRILRVKSSAIEDTPETYLLHSDGRKPCIGAESDSSVKDFSLASRSTSGSDSIDRTIKNLEDSSANDDIDDLTCREDQNHTCSICFKDMQNEKVWQLTCGHYFCLDCIKEWAKFKRTCPEAIDEAISSLRINLDVINEAMRQRATAENVDVVSSLMLEVQQTKDQLQAEAERLVEGGQYGRTDKIFEAISEVSHVESEFGEWSKAVESASQHPQPHRGDTAASPAVEQGVSPDDNNKNTGSVQRSEANQKRQLSNASSTQKENTENKKDDKKSSTEQQVYWPAATATRGRSRRGASKRGRSRDKRRKEVKERPEETTVVPKTDELGWPSTANVTASPAAASTQEAIAAWDAFAAPDLGEATTEEVKGDEVGEKAGRKGSIAVSSARGVWGSGGGGGAVEDNEEKQEQQQQQSAAGPPTLPIPSKRNSSGSIGTVKETPVEQTSQVDKKTSVPPPPPAAAAAVSVASTTTSTASGRMKISLSWEDVKEMYGYSDKQEAKKAIQEQFIQAVSSSLQIDPSRVRVNKVVV</sequence>
<keyword evidence="3 5" id="KW-0863">Zinc-finger</keyword>
<feature type="compositionally biased region" description="Polar residues" evidence="6">
    <location>
        <begin position="502"/>
        <end position="514"/>
    </location>
</feature>
<evidence type="ECO:0000256" key="1">
    <source>
        <dbReference type="ARBA" id="ARBA00022553"/>
    </source>
</evidence>
<evidence type="ECO:0000256" key="5">
    <source>
        <dbReference type="PROSITE-ProRule" id="PRU00175"/>
    </source>
</evidence>
<dbReference type="PANTHER" id="PTHR22902:SF27">
    <property type="entry name" value="PLECKSTRIN HOMOLOGY DOMAIN-CONTAINING FAMILY A MEMBER 3"/>
    <property type="match status" value="1"/>
</dbReference>
<dbReference type="GO" id="GO:0008270">
    <property type="term" value="F:zinc ion binding"/>
    <property type="evidence" value="ECO:0007669"/>
    <property type="project" value="UniProtKB-KW"/>
</dbReference>
<dbReference type="AlphaFoldDB" id="A0A7J6M1A6"/>
<evidence type="ECO:0000256" key="4">
    <source>
        <dbReference type="ARBA" id="ARBA00022833"/>
    </source>
</evidence>
<reference evidence="9 10" key="1">
    <citation type="submission" date="2020-04" db="EMBL/GenBank/DDBJ databases">
        <title>Perkinsus chesapeaki whole genome sequence.</title>
        <authorList>
            <person name="Bogema D.R."/>
        </authorList>
    </citation>
    <scope>NUCLEOTIDE SEQUENCE [LARGE SCALE GENOMIC DNA]</scope>
    <source>
        <strain evidence="9">ATCC PRA-425</strain>
    </source>
</reference>
<feature type="domain" description="PH" evidence="7">
    <location>
        <begin position="48"/>
        <end position="160"/>
    </location>
</feature>
<dbReference type="Pfam" id="PF13639">
    <property type="entry name" value="zf-RING_2"/>
    <property type="match status" value="1"/>
</dbReference>
<dbReference type="GO" id="GO:0055037">
    <property type="term" value="C:recycling endosome"/>
    <property type="evidence" value="ECO:0007669"/>
    <property type="project" value="TreeGrafter"/>
</dbReference>
<dbReference type="EMBL" id="JAAPAO010000264">
    <property type="protein sequence ID" value="KAF4665332.1"/>
    <property type="molecule type" value="Genomic_DNA"/>
</dbReference>
<dbReference type="InterPro" id="IPR011993">
    <property type="entry name" value="PH-like_dom_sf"/>
</dbReference>
<keyword evidence="10" id="KW-1185">Reference proteome</keyword>
<keyword evidence="2" id="KW-0479">Metal-binding</keyword>
<dbReference type="Proteomes" id="UP000591131">
    <property type="component" value="Unassembled WGS sequence"/>
</dbReference>
<dbReference type="Gene3D" id="3.30.40.10">
    <property type="entry name" value="Zinc/RING finger domain, C3HC4 (zinc finger)"/>
    <property type="match status" value="1"/>
</dbReference>
<feature type="compositionally biased region" description="Basic and acidic residues" evidence="6">
    <location>
        <begin position="435"/>
        <end position="447"/>
    </location>
</feature>
<dbReference type="SUPFAM" id="SSF57850">
    <property type="entry name" value="RING/U-box"/>
    <property type="match status" value="1"/>
</dbReference>
<feature type="region of interest" description="Disordered" evidence="6">
    <location>
        <begin position="376"/>
        <end position="514"/>
    </location>
</feature>
<keyword evidence="1" id="KW-0597">Phosphoprotein</keyword>
<dbReference type="PROSITE" id="PS50003">
    <property type="entry name" value="PH_DOMAIN"/>
    <property type="match status" value="1"/>
</dbReference>
<dbReference type="Gene3D" id="2.30.29.30">
    <property type="entry name" value="Pleckstrin-homology domain (PH domain)/Phosphotyrosine-binding domain (PTB)"/>
    <property type="match status" value="1"/>
</dbReference>
<proteinExistence type="predicted"/>
<dbReference type="InterPro" id="IPR001841">
    <property type="entry name" value="Znf_RING"/>
</dbReference>
<evidence type="ECO:0000313" key="9">
    <source>
        <dbReference type="EMBL" id="KAF4665332.1"/>
    </source>
</evidence>
<feature type="domain" description="RING-type" evidence="8">
    <location>
        <begin position="255"/>
        <end position="292"/>
    </location>
</feature>
<dbReference type="GO" id="GO:0042147">
    <property type="term" value="P:retrograde transport, endosome to Golgi"/>
    <property type="evidence" value="ECO:0007669"/>
    <property type="project" value="TreeGrafter"/>
</dbReference>
<dbReference type="PROSITE" id="PS50089">
    <property type="entry name" value="ZF_RING_2"/>
    <property type="match status" value="1"/>
</dbReference>
<feature type="compositionally biased region" description="Basic and acidic residues" evidence="6">
    <location>
        <begin position="536"/>
        <end position="548"/>
    </location>
</feature>
<dbReference type="SUPFAM" id="SSF50729">
    <property type="entry name" value="PH domain-like"/>
    <property type="match status" value="1"/>
</dbReference>
<evidence type="ECO:0000256" key="2">
    <source>
        <dbReference type="ARBA" id="ARBA00022723"/>
    </source>
</evidence>
<evidence type="ECO:0000313" key="10">
    <source>
        <dbReference type="Proteomes" id="UP000591131"/>
    </source>
</evidence>